<dbReference type="PANTHER" id="PTHR11690">
    <property type="entry name" value="AMILORIDE-SENSITIVE SODIUM CHANNEL-RELATED"/>
    <property type="match status" value="1"/>
</dbReference>
<comment type="similarity">
    <text evidence="11">Belongs to the amiloride-sensitive sodium channel (TC 1.A.6) family.</text>
</comment>
<comment type="subcellular location">
    <subcellularLocation>
        <location evidence="1">Membrane</location>
        <topology evidence="1">Multi-pass membrane protein</topology>
    </subcellularLocation>
</comment>
<dbReference type="GO" id="GO:0015280">
    <property type="term" value="F:ligand-gated sodium channel activity"/>
    <property type="evidence" value="ECO:0007669"/>
    <property type="project" value="TreeGrafter"/>
</dbReference>
<dbReference type="AlphaFoldDB" id="R7VG54"/>
<gene>
    <name evidence="13" type="ORF">CAPTEDRAFT_203851</name>
</gene>
<dbReference type="Proteomes" id="UP000014760">
    <property type="component" value="Unassembled WGS sequence"/>
</dbReference>
<keyword evidence="5" id="KW-1133">Transmembrane helix</keyword>
<keyword evidence="3 11" id="KW-0894">Sodium channel</keyword>
<evidence type="ECO:0000256" key="2">
    <source>
        <dbReference type="ARBA" id="ARBA00022448"/>
    </source>
</evidence>
<dbReference type="OrthoDB" id="6154304at2759"/>
<evidence type="ECO:0000256" key="5">
    <source>
        <dbReference type="ARBA" id="ARBA00022989"/>
    </source>
</evidence>
<keyword evidence="15" id="KW-1185">Reference proteome</keyword>
<evidence type="ECO:0000256" key="4">
    <source>
        <dbReference type="ARBA" id="ARBA00022692"/>
    </source>
</evidence>
<evidence type="ECO:0000256" key="10">
    <source>
        <dbReference type="ARBA" id="ARBA00023303"/>
    </source>
</evidence>
<dbReference type="Pfam" id="PF00858">
    <property type="entry name" value="ASC"/>
    <property type="match status" value="1"/>
</dbReference>
<dbReference type="InterPro" id="IPR001873">
    <property type="entry name" value="ENaC"/>
</dbReference>
<keyword evidence="2 11" id="KW-0813">Transport</keyword>
<dbReference type="EMBL" id="KB294383">
    <property type="protein sequence ID" value="ELU14660.1"/>
    <property type="molecule type" value="Genomic_DNA"/>
</dbReference>
<evidence type="ECO:0000256" key="12">
    <source>
        <dbReference type="SAM" id="MobiDB-lite"/>
    </source>
</evidence>
<keyword evidence="6" id="KW-0915">Sodium</keyword>
<reference evidence="13 15" key="2">
    <citation type="journal article" date="2013" name="Nature">
        <title>Insights into bilaterian evolution from three spiralian genomes.</title>
        <authorList>
            <person name="Simakov O."/>
            <person name="Marletaz F."/>
            <person name="Cho S.J."/>
            <person name="Edsinger-Gonzales E."/>
            <person name="Havlak P."/>
            <person name="Hellsten U."/>
            <person name="Kuo D.H."/>
            <person name="Larsson T."/>
            <person name="Lv J."/>
            <person name="Arendt D."/>
            <person name="Savage R."/>
            <person name="Osoegawa K."/>
            <person name="de Jong P."/>
            <person name="Grimwood J."/>
            <person name="Chapman J.A."/>
            <person name="Shapiro H."/>
            <person name="Aerts A."/>
            <person name="Otillar R.P."/>
            <person name="Terry A.Y."/>
            <person name="Boore J.L."/>
            <person name="Grigoriev I.V."/>
            <person name="Lindberg D.R."/>
            <person name="Seaver E.C."/>
            <person name="Weisblat D.A."/>
            <person name="Putnam N.H."/>
            <person name="Rokhsar D.S."/>
        </authorList>
    </citation>
    <scope>NUCLEOTIDE SEQUENCE</scope>
    <source>
        <strain evidence="13 15">I ESC-2004</strain>
    </source>
</reference>
<evidence type="ECO:0000313" key="14">
    <source>
        <dbReference type="EnsemblMetazoa" id="CapteP203851"/>
    </source>
</evidence>
<dbReference type="EMBL" id="AMQN01018451">
    <property type="status" value="NOT_ANNOTATED_CDS"/>
    <property type="molecule type" value="Genomic_DNA"/>
</dbReference>
<dbReference type="HOGENOM" id="CLU_623449_0_0_1"/>
<evidence type="ECO:0000256" key="6">
    <source>
        <dbReference type="ARBA" id="ARBA00023053"/>
    </source>
</evidence>
<protein>
    <submittedName>
        <fullName evidence="13 14">Uncharacterized protein</fullName>
    </submittedName>
</protein>
<keyword evidence="9 11" id="KW-0739">Sodium transport</keyword>
<evidence type="ECO:0000313" key="13">
    <source>
        <dbReference type="EMBL" id="ELU14660.1"/>
    </source>
</evidence>
<evidence type="ECO:0000256" key="3">
    <source>
        <dbReference type="ARBA" id="ARBA00022461"/>
    </source>
</evidence>
<sequence>MMEKGGKVSDVSMEKVSRNGDTPDLRSVLTNTTCHGVKHIAEQDSHIFRKITKAAEYNLFDFLENYYSSDKAQANEAVLQHMTILNETDTSVFIRDAAHQLEDSIYRCTWAEQPCDLKNDFETTSSDLGVCYTYMKENTVTAPGIGIKHRLLLDNIEAYYHLLGSRNALSLVLNLEQYEYMKGPHDDAGVKVLLHDPDEVALMGDLGFVLAPGTHTMIIQAFVTAHFIQRSSLPAPYGLCHEDIRFRSNCLLECQIQKWIEEFKCVDVHMQNSCGNCTVCGMEELHTNRLKKLSGDCDCPVPCTRTMYDPRLSYAQISRNNIERLAKGSSQETSELKTKFHSAREVQERVVKVKADANEERIISLLKVVSEIQGAVKEGMSYLNSSSALANHIQIGNIFTEDANLFLSTLKAISQAYTSQRAILNIYKDILYLYEDRLAL</sequence>
<dbReference type="PANTHER" id="PTHR11690:SF300">
    <property type="entry name" value="PICKPOCKET PROTEIN 19"/>
    <property type="match status" value="1"/>
</dbReference>
<evidence type="ECO:0000256" key="8">
    <source>
        <dbReference type="ARBA" id="ARBA00023136"/>
    </source>
</evidence>
<reference evidence="15" key="1">
    <citation type="submission" date="2012-12" db="EMBL/GenBank/DDBJ databases">
        <authorList>
            <person name="Hellsten U."/>
            <person name="Grimwood J."/>
            <person name="Chapman J.A."/>
            <person name="Shapiro H."/>
            <person name="Aerts A."/>
            <person name="Otillar R.P."/>
            <person name="Terry A.Y."/>
            <person name="Boore J.L."/>
            <person name="Simakov O."/>
            <person name="Marletaz F."/>
            <person name="Cho S.-J."/>
            <person name="Edsinger-Gonzales E."/>
            <person name="Havlak P."/>
            <person name="Kuo D.-H."/>
            <person name="Larsson T."/>
            <person name="Lv J."/>
            <person name="Arendt D."/>
            <person name="Savage R."/>
            <person name="Osoegawa K."/>
            <person name="de Jong P."/>
            <person name="Lindberg D.R."/>
            <person name="Seaver E.C."/>
            <person name="Weisblat D.A."/>
            <person name="Putnam N.H."/>
            <person name="Grigoriev I.V."/>
            <person name="Rokhsar D.S."/>
        </authorList>
    </citation>
    <scope>NUCLEOTIDE SEQUENCE</scope>
    <source>
        <strain evidence="15">I ESC-2004</strain>
    </source>
</reference>
<feature type="region of interest" description="Disordered" evidence="12">
    <location>
        <begin position="1"/>
        <end position="24"/>
    </location>
</feature>
<proteinExistence type="inferred from homology"/>
<evidence type="ECO:0000313" key="15">
    <source>
        <dbReference type="Proteomes" id="UP000014760"/>
    </source>
</evidence>
<name>R7VG54_CAPTE</name>
<keyword evidence="7 11" id="KW-0406">Ion transport</keyword>
<accession>R7VG54</accession>
<feature type="non-terminal residue" evidence="13">
    <location>
        <position position="440"/>
    </location>
</feature>
<reference evidence="14" key="3">
    <citation type="submission" date="2015-06" db="UniProtKB">
        <authorList>
            <consortium name="EnsemblMetazoa"/>
        </authorList>
    </citation>
    <scope>IDENTIFICATION</scope>
</reference>
<dbReference type="Gene3D" id="2.60.470.10">
    <property type="entry name" value="Acid-sensing ion channels like domains"/>
    <property type="match status" value="1"/>
</dbReference>
<evidence type="ECO:0000256" key="9">
    <source>
        <dbReference type="ARBA" id="ARBA00023201"/>
    </source>
</evidence>
<dbReference type="GO" id="GO:0005886">
    <property type="term" value="C:plasma membrane"/>
    <property type="evidence" value="ECO:0007669"/>
    <property type="project" value="TreeGrafter"/>
</dbReference>
<keyword evidence="10 11" id="KW-0407">Ion channel</keyword>
<dbReference type="STRING" id="283909.R7VG54"/>
<dbReference type="EMBL" id="AMQN01018452">
    <property type="status" value="NOT_ANNOTATED_CDS"/>
    <property type="molecule type" value="Genomic_DNA"/>
</dbReference>
<evidence type="ECO:0000256" key="11">
    <source>
        <dbReference type="RuleBase" id="RU000679"/>
    </source>
</evidence>
<evidence type="ECO:0000256" key="1">
    <source>
        <dbReference type="ARBA" id="ARBA00004141"/>
    </source>
</evidence>
<evidence type="ECO:0000256" key="7">
    <source>
        <dbReference type="ARBA" id="ARBA00023065"/>
    </source>
</evidence>
<dbReference type="EnsemblMetazoa" id="CapteT203851">
    <property type="protein sequence ID" value="CapteP203851"/>
    <property type="gene ID" value="CapteG203851"/>
</dbReference>
<organism evidence="13">
    <name type="scientific">Capitella teleta</name>
    <name type="common">Polychaete worm</name>
    <dbReference type="NCBI Taxonomy" id="283909"/>
    <lineage>
        <taxon>Eukaryota</taxon>
        <taxon>Metazoa</taxon>
        <taxon>Spiralia</taxon>
        <taxon>Lophotrochozoa</taxon>
        <taxon>Annelida</taxon>
        <taxon>Polychaeta</taxon>
        <taxon>Sedentaria</taxon>
        <taxon>Scolecida</taxon>
        <taxon>Capitellidae</taxon>
        <taxon>Capitella</taxon>
    </lineage>
</organism>
<keyword evidence="8" id="KW-0472">Membrane</keyword>
<keyword evidence="4 11" id="KW-0812">Transmembrane</keyword>